<keyword evidence="8" id="KW-0413">Isomerase</keyword>
<feature type="compositionally biased region" description="Polar residues" evidence="12">
    <location>
        <begin position="388"/>
        <end position="400"/>
    </location>
</feature>
<reference evidence="16 17" key="1">
    <citation type="journal article" date="2024" name="IMA Fungus">
        <title>Apiospora arundinis, a panoply of carbohydrate-active enzymes and secondary metabolites.</title>
        <authorList>
            <person name="Sorensen T."/>
            <person name="Petersen C."/>
            <person name="Muurmann A.T."/>
            <person name="Christiansen J.V."/>
            <person name="Brundto M.L."/>
            <person name="Overgaard C.K."/>
            <person name="Boysen A.T."/>
            <person name="Wollenberg R.D."/>
            <person name="Larsen T.O."/>
            <person name="Sorensen J.L."/>
            <person name="Nielsen K.L."/>
            <person name="Sondergaard T.E."/>
        </authorList>
    </citation>
    <scope>NUCLEOTIDE SEQUENCE [LARGE SCALE GENOMIC DNA]</scope>
    <source>
        <strain evidence="16 17">AAU 773</strain>
    </source>
</reference>
<evidence type="ECO:0000256" key="6">
    <source>
        <dbReference type="ARBA" id="ARBA00022840"/>
    </source>
</evidence>
<dbReference type="PROSITE" id="PS51192">
    <property type="entry name" value="HELICASE_ATP_BIND_1"/>
    <property type="match status" value="1"/>
</dbReference>
<feature type="region of interest" description="Disordered" evidence="12">
    <location>
        <begin position="654"/>
        <end position="707"/>
    </location>
</feature>
<evidence type="ECO:0000259" key="14">
    <source>
        <dbReference type="PROSITE" id="PS51192"/>
    </source>
</evidence>
<feature type="compositionally biased region" description="Basic and acidic residues" evidence="12">
    <location>
        <begin position="1616"/>
        <end position="1628"/>
    </location>
</feature>
<evidence type="ECO:0000256" key="2">
    <source>
        <dbReference type="ARBA" id="ARBA00005446"/>
    </source>
</evidence>
<feature type="compositionally biased region" description="Low complexity" evidence="12">
    <location>
        <begin position="321"/>
        <end position="341"/>
    </location>
</feature>
<dbReference type="InterPro" id="IPR036388">
    <property type="entry name" value="WH-like_DNA-bd_sf"/>
</dbReference>
<feature type="compositionally biased region" description="Polar residues" evidence="12">
    <location>
        <begin position="1405"/>
        <end position="1420"/>
    </location>
</feature>
<feature type="compositionally biased region" description="Polar residues" evidence="12">
    <location>
        <begin position="667"/>
        <end position="694"/>
    </location>
</feature>
<evidence type="ECO:0000256" key="1">
    <source>
        <dbReference type="ARBA" id="ARBA00004123"/>
    </source>
</evidence>
<dbReference type="Gene3D" id="1.10.150.80">
    <property type="entry name" value="HRDC domain"/>
    <property type="match status" value="1"/>
</dbReference>
<feature type="compositionally biased region" description="Polar residues" evidence="12">
    <location>
        <begin position="275"/>
        <end position="290"/>
    </location>
</feature>
<protein>
    <recommendedName>
        <fullName evidence="11">DNA 3'-5' helicase</fullName>
        <ecNumber evidence="11">5.6.2.4</ecNumber>
    </recommendedName>
</protein>
<dbReference type="InterPro" id="IPR011545">
    <property type="entry name" value="DEAD/DEAH_box_helicase_dom"/>
</dbReference>
<feature type="region of interest" description="Disordered" evidence="12">
    <location>
        <begin position="1586"/>
        <end position="1729"/>
    </location>
</feature>
<dbReference type="PROSITE" id="PS50967">
    <property type="entry name" value="HRDC"/>
    <property type="match status" value="1"/>
</dbReference>
<comment type="similarity">
    <text evidence="2">Belongs to the helicase family. RecQ subfamily.</text>
</comment>
<name>A0ABR2J6V3_9PEZI</name>
<feature type="compositionally biased region" description="Low complexity" evidence="12">
    <location>
        <begin position="147"/>
        <end position="165"/>
    </location>
</feature>
<feature type="compositionally biased region" description="Basic and acidic residues" evidence="12">
    <location>
        <begin position="94"/>
        <end position="105"/>
    </location>
</feature>
<dbReference type="SMART" id="SM00487">
    <property type="entry name" value="DEXDc"/>
    <property type="match status" value="1"/>
</dbReference>
<feature type="region of interest" description="Disordered" evidence="12">
    <location>
        <begin position="22"/>
        <end position="105"/>
    </location>
</feature>
<feature type="compositionally biased region" description="Gly residues" evidence="12">
    <location>
        <begin position="1675"/>
        <end position="1685"/>
    </location>
</feature>
<feature type="compositionally biased region" description="Polar residues" evidence="12">
    <location>
        <begin position="756"/>
        <end position="770"/>
    </location>
</feature>
<keyword evidence="17" id="KW-1185">Reference proteome</keyword>
<accession>A0ABR2J6V3</accession>
<keyword evidence="3" id="KW-0547">Nucleotide-binding</keyword>
<feature type="compositionally biased region" description="Acidic residues" evidence="12">
    <location>
        <begin position="180"/>
        <end position="190"/>
    </location>
</feature>
<dbReference type="InterPro" id="IPR044876">
    <property type="entry name" value="HRDC_dom_sf"/>
</dbReference>
<dbReference type="PANTHER" id="PTHR13710:SF153">
    <property type="entry name" value="RECQ-LIKE DNA HELICASE BLM"/>
    <property type="match status" value="1"/>
</dbReference>
<evidence type="ECO:0000256" key="10">
    <source>
        <dbReference type="ARBA" id="ARBA00034617"/>
    </source>
</evidence>
<dbReference type="InterPro" id="IPR027417">
    <property type="entry name" value="P-loop_NTPase"/>
</dbReference>
<dbReference type="SUPFAM" id="SSF47819">
    <property type="entry name" value="HRDC-like"/>
    <property type="match status" value="1"/>
</dbReference>
<keyword evidence="6" id="KW-0067">ATP-binding</keyword>
<keyword evidence="7" id="KW-0238">DNA-binding</keyword>
<feature type="region of interest" description="Disordered" evidence="12">
    <location>
        <begin position="756"/>
        <end position="786"/>
    </location>
</feature>
<evidence type="ECO:0000256" key="12">
    <source>
        <dbReference type="SAM" id="MobiDB-lite"/>
    </source>
</evidence>
<evidence type="ECO:0000256" key="7">
    <source>
        <dbReference type="ARBA" id="ARBA00023125"/>
    </source>
</evidence>
<dbReference type="PANTHER" id="PTHR13710">
    <property type="entry name" value="DNA HELICASE RECQ FAMILY MEMBER"/>
    <property type="match status" value="1"/>
</dbReference>
<dbReference type="Pfam" id="PF09382">
    <property type="entry name" value="RQC"/>
    <property type="match status" value="1"/>
</dbReference>
<evidence type="ECO:0000313" key="16">
    <source>
        <dbReference type="EMBL" id="KAK8873040.1"/>
    </source>
</evidence>
<feature type="compositionally biased region" description="Polar residues" evidence="12">
    <location>
        <begin position="423"/>
        <end position="476"/>
    </location>
</feature>
<evidence type="ECO:0000313" key="17">
    <source>
        <dbReference type="Proteomes" id="UP001390339"/>
    </source>
</evidence>
<comment type="caution">
    <text evidence="16">The sequence shown here is derived from an EMBL/GenBank/DDBJ whole genome shotgun (WGS) entry which is preliminary data.</text>
</comment>
<dbReference type="CDD" id="cd17920">
    <property type="entry name" value="DEXHc_RecQ"/>
    <property type="match status" value="1"/>
</dbReference>
<comment type="catalytic activity">
    <reaction evidence="10">
        <text>Couples ATP hydrolysis with the unwinding of duplex DNA by translocating in the 3'-5' direction.</text>
        <dbReference type="EC" id="5.6.2.4"/>
    </reaction>
</comment>
<dbReference type="CDD" id="cd18794">
    <property type="entry name" value="SF2_C_RecQ"/>
    <property type="match status" value="1"/>
</dbReference>
<dbReference type="Pfam" id="PF00271">
    <property type="entry name" value="Helicase_C"/>
    <property type="match status" value="1"/>
</dbReference>
<feature type="compositionally biased region" description="Acidic residues" evidence="12">
    <location>
        <begin position="1587"/>
        <end position="1601"/>
    </location>
</feature>
<feature type="compositionally biased region" description="Low complexity" evidence="12">
    <location>
        <begin position="1629"/>
        <end position="1647"/>
    </location>
</feature>
<feature type="region of interest" description="Disordered" evidence="12">
    <location>
        <begin position="147"/>
        <end position="477"/>
    </location>
</feature>
<evidence type="ECO:0000259" key="13">
    <source>
        <dbReference type="PROSITE" id="PS50967"/>
    </source>
</evidence>
<evidence type="ECO:0000256" key="8">
    <source>
        <dbReference type="ARBA" id="ARBA00023235"/>
    </source>
</evidence>
<feature type="compositionally biased region" description="Polar residues" evidence="12">
    <location>
        <begin position="54"/>
        <end position="76"/>
    </location>
</feature>
<dbReference type="PROSITE" id="PS00690">
    <property type="entry name" value="DEAH_ATP_HELICASE"/>
    <property type="match status" value="1"/>
</dbReference>
<comment type="subcellular location">
    <subcellularLocation>
        <location evidence="1">Nucleus</location>
    </subcellularLocation>
</comment>
<dbReference type="Proteomes" id="UP001390339">
    <property type="component" value="Unassembled WGS sequence"/>
</dbReference>
<evidence type="ECO:0000259" key="15">
    <source>
        <dbReference type="PROSITE" id="PS51194"/>
    </source>
</evidence>
<dbReference type="Gene3D" id="1.10.10.10">
    <property type="entry name" value="Winged helix-like DNA-binding domain superfamily/Winged helix DNA-binding domain"/>
    <property type="match status" value="1"/>
</dbReference>
<sequence length="1729" mass="190221">MTRNNLRDHLTWLLANVAVSAPNAPLLPPTRDTSSQLSIRGPSLYPTLPPVENNGASETESFTQSRSLNRATSVTRVTRAHGSTAAAAQSQEGTKVEEGRGSHTDDMGRLAAAAASKRNGLLVKQEQLLTPASTSGVGRLQQAYSVSLSNSRTTSTGTRNSPSRSRSFDKKPRIAAPPSDDYEDDLEALDLTDNPSSDSNPVGFGDDVRLWTEDHASRPEPAQSQRGTKRKSYEIAQPPTSPDLIGDDDEFPDIFGIVPKDYATPKSTKKRRPETPSSQRVGDSKATASCRTGRGKVQPISRISEAFEESAEELQGKTEASSPQKSPTKTKPKAIPVAPKVPGSPIEADDSMEVDFDHATPPRPQPLRENQRDSRVIQDSDDEFATPDTHNSSIISIPSTNDEEDRKGRRRGSSAAIIAPDTPSKTLSGTSPIEDTTSGSFSQHGGTQQAEPSVIDMTQGNDDRGSFSQTPASSQALPVLSQKTKDELLKKFLEMPSIIASRRTSIEEKLQQNREAYRAALVNRQARAEQTVNLKREKDQLMKQRLALDQLASEHQTYRDLVARRDGFVSQIMDKYDDPDEEENIAKMEEALEGMETELARQETPLTESLLRAGISSVDIFTQHKTSTSNTHQALPDSSDFVVQATQPVRHEQAWASSRGIAPVSASARNSQVIKQTQMPTQGDISFESSSSLYPAQDRPPSRPLVANSQRIVSRENIPRDTRVPAAHSSEPTWDEMEMDMMIDDDFNEPATLRYSATTNNNGRLSTSKSSARRAPTYGSDSDYGDDVDMLEVAETFELHQSSLESTAPKRTRPALSPTSGNTSVTSQTKTIEKRAASSSARSKIPPELMKFPWSPEVKRALKDRFRMSGFRHNQLEAINATLAGKDAFILMPTGGGKSLCYQLPAVIKTGKTRGVTIVVSPLISLMQDQVHHLQALHIPARVFNGECSAEERREIIATLKGPNPDHYFQLLYVTPEMIRNSSTFNTALSALYRGNHLARLVIDEAHCVSQWGHDFRPDYKELGAFRQDFPRVPVMALTATATKNVMVDIKHNLGIDQGEEFSQSFNRPNLFYEVRRKEKDTIAEIADLINNSYKGQTGIVYTLSRKNAETTAQKLRDHGIAAHHYHASIPAEAKSKVQLEWQRGRIKVVVATIAFGMGIDKPDVRFVIHQSMPKSLEGYYQETGRAGRDGKPSACYLYFSFGDVTQLRKMINDGEGNEQQKQRQRNMLAAMTAFADNQSDCRRVEILRYFGEDFNQADCNKSCDNCQTGATFDMKDFTDIAVAALHITRSSGQLTLNQCTELLMGLNRKKALESLGDDVAKEYLGIAKKNPKHEIHRVIDRLQAEGALAEKNVFQRSHRMAVQYFQIGRNANSFMTGRRKLVLTVQVKGNGGQASAPKGKKKTVASTTAPPSTIVSSPMQARKTKAKGKGKAIATILSDDDDEFNDFDDDFEEMQTAKRPQRRTPVGPPIRQDPKLAPLDDVHSALVEEFQIQATSRAEKIQNDKHLRQPIFSVQQLRDMALGWTTDLEAMKRIPNIEESKVEQYGRTFIPMVKRLQARYKSIMGTEADTPEPRHAMDTSVVDLVSSEDEEMGDSEDDGEDSRYFGGPSLPQEPSGERWQEELDEMMRGSQTASTSSRRRSASGSAARGGKGSYSKGKRSYPRKSSGSYSRGSKSGGGGGGGVTKRGKRSSTGTSRSGGGGSGAFMSNRGGRSGGAGGAQQRIDLMPL</sequence>
<dbReference type="InterPro" id="IPR002121">
    <property type="entry name" value="HRDC_dom"/>
</dbReference>
<dbReference type="GO" id="GO:0004386">
    <property type="term" value="F:helicase activity"/>
    <property type="evidence" value="ECO:0007669"/>
    <property type="project" value="UniProtKB-KW"/>
</dbReference>
<organism evidence="16 17">
    <name type="scientific">Apiospora arundinis</name>
    <dbReference type="NCBI Taxonomy" id="335852"/>
    <lineage>
        <taxon>Eukaryota</taxon>
        <taxon>Fungi</taxon>
        <taxon>Dikarya</taxon>
        <taxon>Ascomycota</taxon>
        <taxon>Pezizomycotina</taxon>
        <taxon>Sordariomycetes</taxon>
        <taxon>Xylariomycetidae</taxon>
        <taxon>Amphisphaeriales</taxon>
        <taxon>Apiosporaceae</taxon>
        <taxon>Apiospora</taxon>
    </lineage>
</organism>
<dbReference type="InterPro" id="IPR004589">
    <property type="entry name" value="DNA_helicase_ATP-dep_RecQ"/>
</dbReference>
<evidence type="ECO:0000256" key="4">
    <source>
        <dbReference type="ARBA" id="ARBA00022801"/>
    </source>
</evidence>
<dbReference type="PROSITE" id="PS51194">
    <property type="entry name" value="HELICASE_CTER"/>
    <property type="match status" value="1"/>
</dbReference>
<evidence type="ECO:0000256" key="11">
    <source>
        <dbReference type="ARBA" id="ARBA00034808"/>
    </source>
</evidence>
<dbReference type="InterPro" id="IPR018982">
    <property type="entry name" value="RQC_domain"/>
</dbReference>
<dbReference type="SMART" id="SM00956">
    <property type="entry name" value="RQC"/>
    <property type="match status" value="1"/>
</dbReference>
<dbReference type="Pfam" id="PF16124">
    <property type="entry name" value="RecQ_Zn_bind"/>
    <property type="match status" value="1"/>
</dbReference>
<dbReference type="InterPro" id="IPR010997">
    <property type="entry name" value="HRDC-like_sf"/>
</dbReference>
<feature type="region of interest" description="Disordered" evidence="12">
    <location>
        <begin position="1391"/>
        <end position="1428"/>
    </location>
</feature>
<dbReference type="Pfam" id="PF00270">
    <property type="entry name" value="DEAD"/>
    <property type="match status" value="1"/>
</dbReference>
<dbReference type="NCBIfam" id="TIGR00614">
    <property type="entry name" value="recQ_fam"/>
    <property type="match status" value="1"/>
</dbReference>
<gene>
    <name evidence="16" type="ORF">PGQ11_003554</name>
</gene>
<dbReference type="InterPro" id="IPR002464">
    <property type="entry name" value="DNA/RNA_helicase_DEAH_CS"/>
</dbReference>
<feature type="compositionally biased region" description="Basic and acidic residues" evidence="12">
    <location>
        <begin position="206"/>
        <end position="218"/>
    </location>
</feature>
<dbReference type="EC" id="5.6.2.4" evidence="11"/>
<evidence type="ECO:0000256" key="5">
    <source>
        <dbReference type="ARBA" id="ARBA00022806"/>
    </source>
</evidence>
<dbReference type="Gene3D" id="3.40.50.300">
    <property type="entry name" value="P-loop containing nucleotide triphosphate hydrolases"/>
    <property type="match status" value="2"/>
</dbReference>
<dbReference type="InterPro" id="IPR001650">
    <property type="entry name" value="Helicase_C-like"/>
</dbReference>
<feature type="region of interest" description="Disordered" evidence="12">
    <location>
        <begin position="1455"/>
        <end position="1476"/>
    </location>
</feature>
<proteinExistence type="inferred from homology"/>
<evidence type="ECO:0000256" key="9">
    <source>
        <dbReference type="ARBA" id="ARBA00023242"/>
    </source>
</evidence>
<feature type="compositionally biased region" description="Basic and acidic residues" evidence="12">
    <location>
        <begin position="369"/>
        <end position="378"/>
    </location>
</feature>
<keyword evidence="9" id="KW-0539">Nucleus</keyword>
<feature type="domain" description="HRDC" evidence="13">
    <location>
        <begin position="1481"/>
        <end position="1564"/>
    </location>
</feature>
<keyword evidence="4" id="KW-0378">Hydrolase</keyword>
<dbReference type="SUPFAM" id="SSF52540">
    <property type="entry name" value="P-loop containing nucleoside triphosphate hydrolases"/>
    <property type="match status" value="1"/>
</dbReference>
<feature type="region of interest" description="Disordered" evidence="12">
    <location>
        <begin position="802"/>
        <end position="843"/>
    </location>
</feature>
<feature type="domain" description="Helicase C-terminal" evidence="15">
    <location>
        <begin position="1085"/>
        <end position="1233"/>
    </location>
</feature>
<dbReference type="EMBL" id="JAPCWZ010000003">
    <property type="protein sequence ID" value="KAK8873040.1"/>
    <property type="molecule type" value="Genomic_DNA"/>
</dbReference>
<dbReference type="SMART" id="SM00490">
    <property type="entry name" value="HELICc"/>
    <property type="match status" value="1"/>
</dbReference>
<evidence type="ECO:0000256" key="3">
    <source>
        <dbReference type="ARBA" id="ARBA00022741"/>
    </source>
</evidence>
<dbReference type="Pfam" id="PF00570">
    <property type="entry name" value="HRDC"/>
    <property type="match status" value="1"/>
</dbReference>
<dbReference type="InterPro" id="IPR032284">
    <property type="entry name" value="RecQ_Zn-bd"/>
</dbReference>
<keyword evidence="5 16" id="KW-0347">Helicase</keyword>
<feature type="compositionally biased region" description="Low complexity" evidence="12">
    <location>
        <begin position="1664"/>
        <end position="1674"/>
    </location>
</feature>
<feature type="domain" description="Helicase ATP-binding" evidence="14">
    <location>
        <begin position="879"/>
        <end position="1060"/>
    </location>
</feature>
<dbReference type="InterPro" id="IPR014001">
    <property type="entry name" value="Helicase_ATP-bd"/>
</dbReference>
<feature type="compositionally biased region" description="Polar residues" evidence="12">
    <location>
        <begin position="817"/>
        <end position="830"/>
    </location>
</feature>